<dbReference type="Proteomes" id="UP000053263">
    <property type="component" value="Unassembled WGS sequence"/>
</dbReference>
<feature type="chain" id="PRO_5002203674" description="Pheromone" evidence="2">
    <location>
        <begin position="18"/>
        <end position="103"/>
    </location>
</feature>
<evidence type="ECO:0000313" key="3">
    <source>
        <dbReference type="EMBL" id="KII84367.1"/>
    </source>
</evidence>
<evidence type="ECO:0008006" key="5">
    <source>
        <dbReference type="Google" id="ProtNLM"/>
    </source>
</evidence>
<feature type="signal peptide" evidence="2">
    <location>
        <begin position="1"/>
        <end position="17"/>
    </location>
</feature>
<dbReference type="EMBL" id="KN832571">
    <property type="protein sequence ID" value="KII84367.1"/>
    <property type="molecule type" value="Genomic_DNA"/>
</dbReference>
<dbReference type="HOGENOM" id="CLU_2264855_0_0_1"/>
<keyword evidence="4" id="KW-1185">Reference proteome</keyword>
<sequence length="103" mass="11280">MRLLSCVPLFLSLRTAALSPRSIVSPSILKNKRRTGRSSKFPCLRAVSRTQQQTGDAKPTPVDEEHGYNGNSYCVVSKSESVETDMPVDEERGNCGNSYCVVA</sequence>
<evidence type="ECO:0000313" key="4">
    <source>
        <dbReference type="Proteomes" id="UP000053263"/>
    </source>
</evidence>
<gene>
    <name evidence="3" type="ORF">PLICRDRAFT_362560</name>
</gene>
<feature type="region of interest" description="Disordered" evidence="1">
    <location>
        <begin position="48"/>
        <end position="69"/>
    </location>
</feature>
<organism evidence="3 4">
    <name type="scientific">Plicaturopsis crispa FD-325 SS-3</name>
    <dbReference type="NCBI Taxonomy" id="944288"/>
    <lineage>
        <taxon>Eukaryota</taxon>
        <taxon>Fungi</taxon>
        <taxon>Dikarya</taxon>
        <taxon>Basidiomycota</taxon>
        <taxon>Agaricomycotina</taxon>
        <taxon>Agaricomycetes</taxon>
        <taxon>Agaricomycetidae</taxon>
        <taxon>Amylocorticiales</taxon>
        <taxon>Amylocorticiaceae</taxon>
        <taxon>Plicatura</taxon>
        <taxon>Plicaturopsis crispa</taxon>
    </lineage>
</organism>
<name>A0A0C9SR53_PLICR</name>
<keyword evidence="2" id="KW-0732">Signal</keyword>
<dbReference type="AlphaFoldDB" id="A0A0C9SR53"/>
<evidence type="ECO:0000256" key="2">
    <source>
        <dbReference type="SAM" id="SignalP"/>
    </source>
</evidence>
<reference evidence="3 4" key="1">
    <citation type="submission" date="2014-06" db="EMBL/GenBank/DDBJ databases">
        <title>Evolutionary Origins and Diversification of the Mycorrhizal Mutualists.</title>
        <authorList>
            <consortium name="DOE Joint Genome Institute"/>
            <consortium name="Mycorrhizal Genomics Consortium"/>
            <person name="Kohler A."/>
            <person name="Kuo A."/>
            <person name="Nagy L.G."/>
            <person name="Floudas D."/>
            <person name="Copeland A."/>
            <person name="Barry K.W."/>
            <person name="Cichocki N."/>
            <person name="Veneault-Fourrey C."/>
            <person name="LaButti K."/>
            <person name="Lindquist E.A."/>
            <person name="Lipzen A."/>
            <person name="Lundell T."/>
            <person name="Morin E."/>
            <person name="Murat C."/>
            <person name="Riley R."/>
            <person name="Ohm R."/>
            <person name="Sun H."/>
            <person name="Tunlid A."/>
            <person name="Henrissat B."/>
            <person name="Grigoriev I.V."/>
            <person name="Hibbett D.S."/>
            <person name="Martin F."/>
        </authorList>
    </citation>
    <scope>NUCLEOTIDE SEQUENCE [LARGE SCALE GENOMIC DNA]</scope>
    <source>
        <strain evidence="3 4">FD-325 SS-3</strain>
    </source>
</reference>
<accession>A0A0C9SR53</accession>
<evidence type="ECO:0000256" key="1">
    <source>
        <dbReference type="SAM" id="MobiDB-lite"/>
    </source>
</evidence>
<protein>
    <recommendedName>
        <fullName evidence="5">Pheromone</fullName>
    </recommendedName>
</protein>
<proteinExistence type="predicted"/>